<reference evidence="5" key="1">
    <citation type="journal article" date="2015" name="Nature">
        <title>Complex archaea that bridge the gap between prokaryotes and eukaryotes.</title>
        <authorList>
            <person name="Spang A."/>
            <person name="Saw J.H."/>
            <person name="Jorgensen S.L."/>
            <person name="Zaremba-Niedzwiedzka K."/>
            <person name="Martijn J."/>
            <person name="Lind A.E."/>
            <person name="van Eijk R."/>
            <person name="Schleper C."/>
            <person name="Guy L."/>
            <person name="Ettema T.J."/>
        </authorList>
    </citation>
    <scope>NUCLEOTIDE SEQUENCE</scope>
</reference>
<dbReference type="Gene3D" id="3.40.190.10">
    <property type="entry name" value="Periplasmic binding protein-like II"/>
    <property type="match status" value="1"/>
</dbReference>
<dbReference type="PANTHER" id="PTHR30222">
    <property type="entry name" value="SPERMIDINE/PUTRESCINE-BINDING PERIPLASMIC PROTEIN"/>
    <property type="match status" value="1"/>
</dbReference>
<dbReference type="Pfam" id="PF13416">
    <property type="entry name" value="SBP_bac_8"/>
    <property type="match status" value="1"/>
</dbReference>
<evidence type="ECO:0000256" key="1">
    <source>
        <dbReference type="ARBA" id="ARBA00004418"/>
    </source>
</evidence>
<keyword evidence="4" id="KW-0574">Periplasm</keyword>
<dbReference type="PANTHER" id="PTHR30222:SF17">
    <property type="entry name" value="SPERMIDINE_PUTRESCINE-BINDING PERIPLASMIC PROTEIN"/>
    <property type="match status" value="1"/>
</dbReference>
<organism evidence="5">
    <name type="scientific">marine sediment metagenome</name>
    <dbReference type="NCBI Taxonomy" id="412755"/>
    <lineage>
        <taxon>unclassified sequences</taxon>
        <taxon>metagenomes</taxon>
        <taxon>ecological metagenomes</taxon>
    </lineage>
</organism>
<dbReference type="SUPFAM" id="SSF53850">
    <property type="entry name" value="Periplasmic binding protein-like II"/>
    <property type="match status" value="1"/>
</dbReference>
<protein>
    <recommendedName>
        <fullName evidence="6">Extracellular solute-binding protein family 1</fullName>
    </recommendedName>
</protein>
<accession>A0A0F9SUC5</accession>
<gene>
    <name evidence="5" type="ORF">LCGC14_0473270</name>
</gene>
<name>A0A0F9SUC5_9ZZZZ</name>
<dbReference type="AlphaFoldDB" id="A0A0F9SUC5"/>
<dbReference type="EMBL" id="LAZR01000506">
    <property type="protein sequence ID" value="KKN66242.1"/>
    <property type="molecule type" value="Genomic_DNA"/>
</dbReference>
<dbReference type="GO" id="GO:0042597">
    <property type="term" value="C:periplasmic space"/>
    <property type="evidence" value="ECO:0007669"/>
    <property type="project" value="UniProtKB-SubCell"/>
</dbReference>
<dbReference type="PRINTS" id="PR00909">
    <property type="entry name" value="SPERMDNBNDNG"/>
</dbReference>
<evidence type="ECO:0000256" key="2">
    <source>
        <dbReference type="ARBA" id="ARBA00022448"/>
    </source>
</evidence>
<evidence type="ECO:0008006" key="6">
    <source>
        <dbReference type="Google" id="ProtNLM"/>
    </source>
</evidence>
<dbReference type="GO" id="GO:0019808">
    <property type="term" value="F:polyamine binding"/>
    <property type="evidence" value="ECO:0007669"/>
    <property type="project" value="InterPro"/>
</dbReference>
<comment type="subcellular location">
    <subcellularLocation>
        <location evidence="1">Periplasm</location>
    </subcellularLocation>
</comment>
<evidence type="ECO:0000256" key="4">
    <source>
        <dbReference type="ARBA" id="ARBA00022764"/>
    </source>
</evidence>
<keyword evidence="2" id="KW-0813">Transport</keyword>
<comment type="caution">
    <text evidence="5">The sequence shown here is derived from an EMBL/GenBank/DDBJ whole genome shotgun (WGS) entry which is preliminary data.</text>
</comment>
<dbReference type="InterPro" id="IPR006059">
    <property type="entry name" value="SBP"/>
</dbReference>
<sequence>MREVFHMALRVLGYSGNSTDPQQIEQAYQKLVELMPSVRTFNSDAPRMPFLEGEADVGMIWNGEAVMGKESLDSLAYVYPKEGVIVWMDSFVIPKNPEAAHKFISFVFRPEIAALISEDIGYATTVLPSYPIPNNMVNAEFQSDIGDDAMQVYAKYREKLKSGL</sequence>
<dbReference type="InterPro" id="IPR001188">
    <property type="entry name" value="Sperm_putr-bd"/>
</dbReference>
<evidence type="ECO:0000313" key="5">
    <source>
        <dbReference type="EMBL" id="KKN66242.1"/>
    </source>
</evidence>
<evidence type="ECO:0000256" key="3">
    <source>
        <dbReference type="ARBA" id="ARBA00022729"/>
    </source>
</evidence>
<dbReference type="GO" id="GO:0015846">
    <property type="term" value="P:polyamine transport"/>
    <property type="evidence" value="ECO:0007669"/>
    <property type="project" value="InterPro"/>
</dbReference>
<keyword evidence="3" id="KW-0732">Signal</keyword>
<proteinExistence type="predicted"/>